<keyword evidence="2" id="KW-0812">Transmembrane</keyword>
<reference evidence="3" key="2">
    <citation type="submission" date="2024-10" db="UniProtKB">
        <authorList>
            <consortium name="EnsemblProtists"/>
        </authorList>
    </citation>
    <scope>IDENTIFICATION</scope>
</reference>
<feature type="transmembrane region" description="Helical" evidence="2">
    <location>
        <begin position="392"/>
        <end position="417"/>
    </location>
</feature>
<evidence type="ECO:0000256" key="1">
    <source>
        <dbReference type="SAM" id="MobiDB-lite"/>
    </source>
</evidence>
<dbReference type="PANTHER" id="PTHR47380">
    <property type="entry name" value="OS02G0533000 PROTEIN"/>
    <property type="match status" value="1"/>
</dbReference>
<feature type="transmembrane region" description="Helical" evidence="2">
    <location>
        <begin position="423"/>
        <end position="447"/>
    </location>
</feature>
<dbReference type="PaxDb" id="2903-EOD17814"/>
<keyword evidence="2" id="KW-0472">Membrane</keyword>
<sequence>MRALTEDEIWHDPWEEAAAEGAVRRWIEEKKHRQMISVLLSTHAHARALADAGLSATAALVSRCGTATPDRLLRVTASDVAVESGGSIVSARSQLALLSAELGSMEVSQKGHLVYAFPRDVLRRARRRESQQPLARAETAGKACIGLMLLASVCALRPLLARGSVHAQRVSLRHEFRALRHAVVGEQRLTGGGPFDAGREGARAGGEGAEAASDGEARQLEQSLALACFAFMFGDGRARVAAQRREAQLAAVARCIRASRGAVCAAQLRPFLLDPPRASVRGSRSGGSSWGAESASSWLTEVEPSLLPILLRFDGRPVATDEGEVVYCFPDLLATAGRDASYGLYPTTAPVVRGAGSVLRRLSGPSADRSDYWEEGVRPFATGASAALQRKVYAVACANLCAAVVLGGLLGPLQLYLRRGAGGAAALTVVNFVYGGILANGLAWLLLPAARRVRLFRDNWAARGRNRRRRRLAEQVLAAEAPLPFVPPHGERIARGMRAARRLRARGREHEAARGDVVYTTAKDVLEQSEAHDPSREAWDAELERRTGRLGAA</sequence>
<protein>
    <submittedName>
        <fullName evidence="3">Uncharacterized protein</fullName>
    </submittedName>
</protein>
<dbReference type="InterPro" id="IPR044200">
    <property type="entry name" value="At5g03900-like"/>
</dbReference>
<evidence type="ECO:0000313" key="4">
    <source>
        <dbReference type="Proteomes" id="UP000013827"/>
    </source>
</evidence>
<dbReference type="eggNOG" id="KOG1119">
    <property type="taxonomic scope" value="Eukaryota"/>
</dbReference>
<dbReference type="Proteomes" id="UP000013827">
    <property type="component" value="Unassembled WGS sequence"/>
</dbReference>
<organism evidence="3 4">
    <name type="scientific">Emiliania huxleyi (strain CCMP1516)</name>
    <dbReference type="NCBI Taxonomy" id="280463"/>
    <lineage>
        <taxon>Eukaryota</taxon>
        <taxon>Haptista</taxon>
        <taxon>Haptophyta</taxon>
        <taxon>Prymnesiophyceae</taxon>
        <taxon>Isochrysidales</taxon>
        <taxon>Noelaerhabdaceae</taxon>
        <taxon>Emiliania</taxon>
    </lineage>
</organism>
<proteinExistence type="predicted"/>
<dbReference type="RefSeq" id="XP_005770243.1">
    <property type="nucleotide sequence ID" value="XM_005770186.1"/>
</dbReference>
<dbReference type="KEGG" id="ehx:EMIHUDRAFT_451326"/>
<dbReference type="GeneID" id="17263843"/>
<dbReference type="STRING" id="2903.R1EA94"/>
<evidence type="ECO:0000256" key="2">
    <source>
        <dbReference type="SAM" id="Phobius"/>
    </source>
</evidence>
<keyword evidence="2" id="KW-1133">Transmembrane helix</keyword>
<feature type="compositionally biased region" description="Basic and acidic residues" evidence="1">
    <location>
        <begin position="525"/>
        <end position="547"/>
    </location>
</feature>
<accession>A0A0D3J2S9</accession>
<keyword evidence="4" id="KW-1185">Reference proteome</keyword>
<feature type="region of interest" description="Disordered" evidence="1">
    <location>
        <begin position="525"/>
        <end position="553"/>
    </location>
</feature>
<evidence type="ECO:0000313" key="3">
    <source>
        <dbReference type="EnsemblProtists" id="EOD17814"/>
    </source>
</evidence>
<name>A0A0D3J2S9_EMIH1</name>
<dbReference type="PANTHER" id="PTHR47380:SF4">
    <property type="entry name" value="OS02G0533000 PROTEIN"/>
    <property type="match status" value="1"/>
</dbReference>
<feature type="region of interest" description="Disordered" evidence="1">
    <location>
        <begin position="190"/>
        <end position="214"/>
    </location>
</feature>
<dbReference type="HOGENOM" id="CLU_029821_0_0_1"/>
<dbReference type="AlphaFoldDB" id="A0A0D3J2S9"/>
<reference evidence="4" key="1">
    <citation type="journal article" date="2013" name="Nature">
        <title>Pan genome of the phytoplankton Emiliania underpins its global distribution.</title>
        <authorList>
            <person name="Read B.A."/>
            <person name="Kegel J."/>
            <person name="Klute M.J."/>
            <person name="Kuo A."/>
            <person name="Lefebvre S.C."/>
            <person name="Maumus F."/>
            <person name="Mayer C."/>
            <person name="Miller J."/>
            <person name="Monier A."/>
            <person name="Salamov A."/>
            <person name="Young J."/>
            <person name="Aguilar M."/>
            <person name="Claverie J.M."/>
            <person name="Frickenhaus S."/>
            <person name="Gonzalez K."/>
            <person name="Herman E.K."/>
            <person name="Lin Y.C."/>
            <person name="Napier J."/>
            <person name="Ogata H."/>
            <person name="Sarno A.F."/>
            <person name="Shmutz J."/>
            <person name="Schroeder D."/>
            <person name="de Vargas C."/>
            <person name="Verret F."/>
            <person name="von Dassow P."/>
            <person name="Valentin K."/>
            <person name="Van de Peer Y."/>
            <person name="Wheeler G."/>
            <person name="Dacks J.B."/>
            <person name="Delwiche C.F."/>
            <person name="Dyhrman S.T."/>
            <person name="Glockner G."/>
            <person name="John U."/>
            <person name="Richards T."/>
            <person name="Worden A.Z."/>
            <person name="Zhang X."/>
            <person name="Grigoriev I.V."/>
            <person name="Allen A.E."/>
            <person name="Bidle K."/>
            <person name="Borodovsky M."/>
            <person name="Bowler C."/>
            <person name="Brownlee C."/>
            <person name="Cock J.M."/>
            <person name="Elias M."/>
            <person name="Gladyshev V.N."/>
            <person name="Groth M."/>
            <person name="Guda C."/>
            <person name="Hadaegh A."/>
            <person name="Iglesias-Rodriguez M.D."/>
            <person name="Jenkins J."/>
            <person name="Jones B.M."/>
            <person name="Lawson T."/>
            <person name="Leese F."/>
            <person name="Lindquist E."/>
            <person name="Lobanov A."/>
            <person name="Lomsadze A."/>
            <person name="Malik S.B."/>
            <person name="Marsh M.E."/>
            <person name="Mackinder L."/>
            <person name="Mock T."/>
            <person name="Mueller-Roeber B."/>
            <person name="Pagarete A."/>
            <person name="Parker M."/>
            <person name="Probert I."/>
            <person name="Quesneville H."/>
            <person name="Raines C."/>
            <person name="Rensing S.A."/>
            <person name="Riano-Pachon D.M."/>
            <person name="Richier S."/>
            <person name="Rokitta S."/>
            <person name="Shiraiwa Y."/>
            <person name="Soanes D.M."/>
            <person name="van der Giezen M."/>
            <person name="Wahlund T.M."/>
            <person name="Williams B."/>
            <person name="Wilson W."/>
            <person name="Wolfe G."/>
            <person name="Wurch L.L."/>
        </authorList>
    </citation>
    <scope>NUCLEOTIDE SEQUENCE</scope>
</reference>
<dbReference type="EnsemblProtists" id="EOD17814">
    <property type="protein sequence ID" value="EOD17814"/>
    <property type="gene ID" value="EMIHUDRAFT_451326"/>
</dbReference>